<dbReference type="Gene3D" id="3.30.40.80">
    <property type="entry name" value="Effector protein NleG"/>
    <property type="match status" value="1"/>
</dbReference>
<feature type="non-terminal residue" evidence="1">
    <location>
        <position position="1"/>
    </location>
</feature>
<reference evidence="1" key="1">
    <citation type="submission" date="2018-10" db="EMBL/GenBank/DDBJ databases">
        <authorList>
            <consortium name="PulseNet: The National Subtyping Network for Foodborne Disease Surveillance"/>
            <person name="Tarr C.L."/>
            <person name="Trees E."/>
            <person name="Katz L.S."/>
            <person name="Carleton-Romer H.A."/>
            <person name="Stroika S."/>
            <person name="Kucerova Z."/>
            <person name="Roache K.F."/>
            <person name="Sabol A.L."/>
            <person name="Besser J."/>
            <person name="Gerner-Smidt P."/>
        </authorList>
    </citation>
    <scope>NUCLEOTIDE SEQUENCE [LARGE SCALE GENOMIC DNA]</scope>
    <source>
        <strain evidence="1">PNUSAS057480</strain>
    </source>
</reference>
<dbReference type="InterPro" id="IPR010489">
    <property type="entry name" value="Effector_NleG"/>
</dbReference>
<protein>
    <submittedName>
        <fullName evidence="1">DUF1076 domain-containing protein</fullName>
    </submittedName>
</protein>
<sequence>DYFFMGTIIILNNTIALNNDKYRFILLFSEKTYLLRITIAGMNKEPVSGFTCRGPMLSVMKCYRRTLFLQGEQRMPPVFLTLPVDDRGRLQHVSQGAVSSLHDEVRNNPGGVTVRLGSSEYRITYAQELPDFFSVAATQNNTGNQGEQPVWLRDALQSTNARTLERQLNNGRTATEVMEEQLDRLLPSRVSAGVQGILGKIDACLFVTEQADFQIPCVHLTCPITLSIPERGVFARTSLQSDVCCLYDSTALKEQVSRRLPHPISREAITGAHIIPKEQCHFDLGKGAFIFDGTSL</sequence>
<accession>A0A3I8FRR4</accession>
<dbReference type="InterPro" id="IPR038436">
    <property type="entry name" value="Effector_NleG_sf"/>
</dbReference>
<proteinExistence type="predicted"/>
<name>A0A3I8FRR4_SALER</name>
<dbReference type="Proteomes" id="UP000885379">
    <property type="component" value="Unassembled WGS sequence"/>
</dbReference>
<comment type="caution">
    <text evidence="1">The sequence shown here is derived from an EMBL/GenBank/DDBJ whole genome shotgun (WGS) entry which is preliminary data.</text>
</comment>
<dbReference type="AlphaFoldDB" id="A0A3I8FRR4"/>
<evidence type="ECO:0000313" key="1">
    <source>
        <dbReference type="EMBL" id="MER44161.1"/>
    </source>
</evidence>
<organism evidence="1">
    <name type="scientific">Salmonella enterica</name>
    <name type="common">Salmonella choleraesuis</name>
    <dbReference type="NCBI Taxonomy" id="28901"/>
    <lineage>
        <taxon>Bacteria</taxon>
        <taxon>Pseudomonadati</taxon>
        <taxon>Pseudomonadota</taxon>
        <taxon>Gammaproteobacteria</taxon>
        <taxon>Enterobacterales</taxon>
        <taxon>Enterobacteriaceae</taxon>
        <taxon>Salmonella</taxon>
    </lineage>
</organism>
<dbReference type="Pfam" id="PF06416">
    <property type="entry name" value="T3SS_NleG"/>
    <property type="match status" value="1"/>
</dbReference>
<gene>
    <name evidence="1" type="ORF">ED033_17885</name>
</gene>
<dbReference type="EMBL" id="RMEA01000063">
    <property type="protein sequence ID" value="MER44161.1"/>
    <property type="molecule type" value="Genomic_DNA"/>
</dbReference>
<dbReference type="GO" id="GO:0004842">
    <property type="term" value="F:ubiquitin-protein transferase activity"/>
    <property type="evidence" value="ECO:0007669"/>
    <property type="project" value="InterPro"/>
</dbReference>
<dbReference type="GO" id="GO:0044403">
    <property type="term" value="P:biological process involved in symbiotic interaction"/>
    <property type="evidence" value="ECO:0007669"/>
    <property type="project" value="InterPro"/>
</dbReference>